<keyword evidence="4" id="KW-0539">Nucleus</keyword>
<dbReference type="Proteomes" id="UP001219568">
    <property type="component" value="Unassembled WGS sequence"/>
</dbReference>
<feature type="compositionally biased region" description="Polar residues" evidence="5">
    <location>
        <begin position="93"/>
        <end position="106"/>
    </location>
</feature>
<keyword evidence="3" id="KW-0804">Transcription</keyword>
<dbReference type="PROSITE" id="PS50048">
    <property type="entry name" value="ZN2_CY6_FUNGAL_2"/>
    <property type="match status" value="1"/>
</dbReference>
<dbReference type="PANTHER" id="PTHR47840">
    <property type="entry name" value="ZN(II)2CYS6 TRANSCRIPTION FACTOR (EUROFUNG)-RELATED"/>
    <property type="match status" value="1"/>
</dbReference>
<keyword evidence="1" id="KW-0805">Transcription regulation</keyword>
<dbReference type="GO" id="GO:0003677">
    <property type="term" value="F:DNA binding"/>
    <property type="evidence" value="ECO:0007669"/>
    <property type="project" value="UniProtKB-KW"/>
</dbReference>
<gene>
    <name evidence="7" type="ORF">N7460_005771</name>
</gene>
<evidence type="ECO:0000256" key="3">
    <source>
        <dbReference type="ARBA" id="ARBA00023163"/>
    </source>
</evidence>
<protein>
    <recommendedName>
        <fullName evidence="6">Zn(2)-C6 fungal-type domain-containing protein</fullName>
    </recommendedName>
</protein>
<evidence type="ECO:0000256" key="4">
    <source>
        <dbReference type="ARBA" id="ARBA00023242"/>
    </source>
</evidence>
<dbReference type="AlphaFoldDB" id="A0AAD6IEF2"/>
<comment type="caution">
    <text evidence="7">The sequence shown here is derived from an EMBL/GenBank/DDBJ whole genome shotgun (WGS) entry which is preliminary data.</text>
</comment>
<dbReference type="Gene3D" id="4.10.240.10">
    <property type="entry name" value="Zn(2)-C6 fungal-type DNA-binding domain"/>
    <property type="match status" value="1"/>
</dbReference>
<reference evidence="7" key="1">
    <citation type="journal article" date="2023" name="IMA Fungus">
        <title>Comparative genomic study of the Penicillium genus elucidates a diverse pangenome and 15 lateral gene transfer events.</title>
        <authorList>
            <person name="Petersen C."/>
            <person name="Sorensen T."/>
            <person name="Nielsen M.R."/>
            <person name="Sondergaard T.E."/>
            <person name="Sorensen J.L."/>
            <person name="Fitzpatrick D.A."/>
            <person name="Frisvad J.C."/>
            <person name="Nielsen K.L."/>
        </authorList>
    </citation>
    <scope>NUCLEOTIDE SEQUENCE</scope>
    <source>
        <strain evidence="7">IBT 15450</strain>
    </source>
</reference>
<dbReference type="CDD" id="cd12148">
    <property type="entry name" value="fungal_TF_MHR"/>
    <property type="match status" value="1"/>
</dbReference>
<dbReference type="InterPro" id="IPR001138">
    <property type="entry name" value="Zn2Cys6_DnaBD"/>
</dbReference>
<dbReference type="EMBL" id="JAQJZL010000004">
    <property type="protein sequence ID" value="KAJ6044416.1"/>
    <property type="molecule type" value="Genomic_DNA"/>
</dbReference>
<name>A0AAD6IEF2_PENCN</name>
<dbReference type="PANTHER" id="PTHR47840:SF1">
    <property type="entry name" value="ZN(II)2CYS6 TRANSCRIPTION FACTOR (EUROFUNG)"/>
    <property type="match status" value="1"/>
</dbReference>
<evidence type="ECO:0000256" key="1">
    <source>
        <dbReference type="ARBA" id="ARBA00023015"/>
    </source>
</evidence>
<reference evidence="7" key="2">
    <citation type="submission" date="2023-01" db="EMBL/GenBank/DDBJ databases">
        <authorList>
            <person name="Petersen C."/>
        </authorList>
    </citation>
    <scope>NUCLEOTIDE SEQUENCE</scope>
    <source>
        <strain evidence="7">IBT 15450</strain>
    </source>
</reference>
<evidence type="ECO:0000256" key="2">
    <source>
        <dbReference type="ARBA" id="ARBA00023125"/>
    </source>
</evidence>
<evidence type="ECO:0000256" key="5">
    <source>
        <dbReference type="SAM" id="MobiDB-lite"/>
    </source>
</evidence>
<dbReference type="CDD" id="cd00067">
    <property type="entry name" value="GAL4"/>
    <property type="match status" value="1"/>
</dbReference>
<dbReference type="SUPFAM" id="SSF57701">
    <property type="entry name" value="Zn2/Cys6 DNA-binding domain"/>
    <property type="match status" value="1"/>
</dbReference>
<evidence type="ECO:0000313" key="7">
    <source>
        <dbReference type="EMBL" id="KAJ6044416.1"/>
    </source>
</evidence>
<dbReference type="PROSITE" id="PS00463">
    <property type="entry name" value="ZN2_CY6_FUNGAL_1"/>
    <property type="match status" value="1"/>
</dbReference>
<keyword evidence="8" id="KW-1185">Reference proteome</keyword>
<keyword evidence="2" id="KW-0238">DNA-binding</keyword>
<feature type="domain" description="Zn(2)-C6 fungal-type" evidence="6">
    <location>
        <begin position="24"/>
        <end position="56"/>
    </location>
</feature>
<evidence type="ECO:0000259" key="6">
    <source>
        <dbReference type="PROSITE" id="PS50048"/>
    </source>
</evidence>
<dbReference type="InterPro" id="IPR036864">
    <property type="entry name" value="Zn2-C6_fun-type_DNA-bd_sf"/>
</dbReference>
<accession>A0AAD6IEF2</accession>
<dbReference type="SMART" id="SM00066">
    <property type="entry name" value="GAL4"/>
    <property type="match status" value="1"/>
</dbReference>
<evidence type="ECO:0000313" key="8">
    <source>
        <dbReference type="Proteomes" id="UP001219568"/>
    </source>
</evidence>
<proteinExistence type="predicted"/>
<dbReference type="GO" id="GO:0008270">
    <property type="term" value="F:zinc ion binding"/>
    <property type="evidence" value="ECO:0007669"/>
    <property type="project" value="InterPro"/>
</dbReference>
<sequence>MDEVIRQKNSPGAERRKIRKGTQSCWECKRRKVRCVFGSSAYACNDCRRRGSTCITQEYPDKTVSSASSNGLEGRLRRVEGLLEQLLDQTESGLSLQSPAQSTSVTLEDGEKCQPEVVSSTTHTLQDLNYERHLIPGIPSKSPSVSHKLPPNKHQELARDLIAAWPSESDIEKVCSLPTGISLPLFWGLCKSASTFADEALSSTREILNPPKSGMHPVLIARKLLVLGIFLQGIPPSCLREFGRVGVSVRSIMSRVTDRAISLVTTNEDLIRSVEGMECIVLEAVYQNYAGNLHRAWMAIHRATAIAQMMALHRGLASPSLKFLEPETRVAFNPAQTYFLLIQRDRSLSIMLGLPHTSLDDRFSTPDALEEYSPNDRMQRIHCAVAGRIIERNNGGVYSLVNVQEDDMLLRKAADDMAPQWWLIPNFMPCKSDSTKVLRDTVRIMDQLTHYHMLIRLHLPYIFSSSGQKNNHSKITAINASREILSRYNAFRTSNPAYFYCRGSDFLAFIAINILCISHINSRSEFRGSENSDAYTGFESLVHSRPSDRGSMECALGILESKARDEHDLISCKLTRIIHHLLTIEANAARGDMYNTSSSKSDDGGLECDGRLTNDGKTLQVHIPYFGAINFERGIVSKCVPKTEAQPDPDMSTMSVSNMLSPVQPIEHNRHPSGYDVMSMMGHPDSRILPLNHYQPSSSDGSIQMNRTDAELSDSMEILRDEDDLQGIDLAFFDGLFCGAGIGGNMEDCWIRGTIPKGWGRC</sequence>
<dbReference type="GO" id="GO:0000981">
    <property type="term" value="F:DNA-binding transcription factor activity, RNA polymerase II-specific"/>
    <property type="evidence" value="ECO:0007669"/>
    <property type="project" value="InterPro"/>
</dbReference>
<feature type="region of interest" description="Disordered" evidence="5">
    <location>
        <begin position="93"/>
        <end position="112"/>
    </location>
</feature>
<organism evidence="7 8">
    <name type="scientific">Penicillium canescens</name>
    <dbReference type="NCBI Taxonomy" id="5083"/>
    <lineage>
        <taxon>Eukaryota</taxon>
        <taxon>Fungi</taxon>
        <taxon>Dikarya</taxon>
        <taxon>Ascomycota</taxon>
        <taxon>Pezizomycotina</taxon>
        <taxon>Eurotiomycetes</taxon>
        <taxon>Eurotiomycetidae</taxon>
        <taxon>Eurotiales</taxon>
        <taxon>Aspergillaceae</taxon>
        <taxon>Penicillium</taxon>
    </lineage>
</organism>